<evidence type="ECO:0000256" key="6">
    <source>
        <dbReference type="ARBA" id="ARBA00022779"/>
    </source>
</evidence>
<evidence type="ECO:0000256" key="3">
    <source>
        <dbReference type="ARBA" id="ARBA00021897"/>
    </source>
</evidence>
<dbReference type="EMBL" id="CP036265">
    <property type="protein sequence ID" value="QDT17629.1"/>
    <property type="molecule type" value="Genomic_DNA"/>
</dbReference>
<dbReference type="PRINTS" id="PR00956">
    <property type="entry name" value="FLGMOTORFLIN"/>
</dbReference>
<protein>
    <recommendedName>
        <fullName evidence="3">Flagellar motor switch protein FliN</fullName>
    </recommendedName>
</protein>
<evidence type="ECO:0000256" key="4">
    <source>
        <dbReference type="ARBA" id="ARBA00022475"/>
    </source>
</evidence>
<evidence type="ECO:0000256" key="5">
    <source>
        <dbReference type="ARBA" id="ARBA00022500"/>
    </source>
</evidence>
<keyword evidence="10" id="KW-0282">Flagellum</keyword>
<organism evidence="10 11">
    <name type="scientific">Alienimonas californiensis</name>
    <dbReference type="NCBI Taxonomy" id="2527989"/>
    <lineage>
        <taxon>Bacteria</taxon>
        <taxon>Pseudomonadati</taxon>
        <taxon>Planctomycetota</taxon>
        <taxon>Planctomycetia</taxon>
        <taxon>Planctomycetales</taxon>
        <taxon>Planctomycetaceae</taxon>
        <taxon>Alienimonas</taxon>
    </lineage>
</organism>
<keyword evidence="5" id="KW-0145">Chemotaxis</keyword>
<comment type="subcellular location">
    <subcellularLocation>
        <location evidence="1">Cell membrane</location>
        <topology evidence="1">Peripheral membrane protein</topology>
        <orientation evidence="1">Cytoplasmic side</orientation>
    </subcellularLocation>
</comment>
<dbReference type="GO" id="GO:0009425">
    <property type="term" value="C:bacterial-type flagellum basal body"/>
    <property type="evidence" value="ECO:0007669"/>
    <property type="project" value="InterPro"/>
</dbReference>
<keyword evidence="10" id="KW-0966">Cell projection</keyword>
<dbReference type="Proteomes" id="UP000318741">
    <property type="component" value="Chromosome"/>
</dbReference>
<gene>
    <name evidence="10" type="primary">fliN</name>
    <name evidence="10" type="ORF">CA12_37580</name>
</gene>
<feature type="compositionally biased region" description="Acidic residues" evidence="8">
    <location>
        <begin position="67"/>
        <end position="79"/>
    </location>
</feature>
<keyword evidence="4" id="KW-1003">Cell membrane</keyword>
<dbReference type="InterPro" id="IPR001543">
    <property type="entry name" value="FliN-like_C"/>
</dbReference>
<dbReference type="Gene3D" id="2.30.330.10">
    <property type="entry name" value="SpoA-like"/>
    <property type="match status" value="1"/>
</dbReference>
<dbReference type="PANTHER" id="PTHR43484:SF1">
    <property type="entry name" value="FLAGELLAR MOTOR SWITCH PROTEIN FLIN"/>
    <property type="match status" value="1"/>
</dbReference>
<evidence type="ECO:0000256" key="1">
    <source>
        <dbReference type="ARBA" id="ARBA00004413"/>
    </source>
</evidence>
<keyword evidence="11" id="KW-1185">Reference proteome</keyword>
<feature type="region of interest" description="Disordered" evidence="8">
    <location>
        <begin position="1"/>
        <end position="122"/>
    </location>
</feature>
<name>A0A517PE33_9PLAN</name>
<dbReference type="GO" id="GO:0003774">
    <property type="term" value="F:cytoskeletal motor activity"/>
    <property type="evidence" value="ECO:0007669"/>
    <property type="project" value="InterPro"/>
</dbReference>
<dbReference type="GO" id="GO:0005886">
    <property type="term" value="C:plasma membrane"/>
    <property type="evidence" value="ECO:0007669"/>
    <property type="project" value="UniProtKB-SubCell"/>
</dbReference>
<dbReference type="Pfam" id="PF01052">
    <property type="entry name" value="FliMN_C"/>
    <property type="match status" value="1"/>
</dbReference>
<comment type="similarity">
    <text evidence="2">Belongs to the FliN/MopA/SpaO family.</text>
</comment>
<sequence>MAASDQSADPSADAPAAGAPPADVQAGGGYGAGRDDAEPGATGETLPSDDIEALLAAAAAGSVQMPPEDDEGTDPEPDDGTFSRLGDRDDDDAGDPYAAHGTSAASGSAPGRREAATSIPVGGQVEKLLEEVEAEVRRGRRPVLSAGQNPPDSLGRTSPLQLEAFAESGRSAGGSRGTGEGLGALDDVELDLRIELGRAEMSLEEVVALRDGSVVSLDKLAGDPVDILVNGRLVARGEVLVLNDNFCVRVAEILAPDR</sequence>
<evidence type="ECO:0000256" key="7">
    <source>
        <dbReference type="ARBA" id="ARBA00023136"/>
    </source>
</evidence>
<dbReference type="InterPro" id="IPR001172">
    <property type="entry name" value="FliN_T3SS_HrcQb"/>
</dbReference>
<dbReference type="AlphaFoldDB" id="A0A517PE33"/>
<evidence type="ECO:0000256" key="8">
    <source>
        <dbReference type="SAM" id="MobiDB-lite"/>
    </source>
</evidence>
<feature type="compositionally biased region" description="Low complexity" evidence="8">
    <location>
        <begin position="1"/>
        <end position="25"/>
    </location>
</feature>
<reference evidence="10 11" key="1">
    <citation type="submission" date="2019-02" db="EMBL/GenBank/DDBJ databases">
        <title>Deep-cultivation of Planctomycetes and their phenomic and genomic characterization uncovers novel biology.</title>
        <authorList>
            <person name="Wiegand S."/>
            <person name="Jogler M."/>
            <person name="Boedeker C."/>
            <person name="Pinto D."/>
            <person name="Vollmers J."/>
            <person name="Rivas-Marin E."/>
            <person name="Kohn T."/>
            <person name="Peeters S.H."/>
            <person name="Heuer A."/>
            <person name="Rast P."/>
            <person name="Oberbeckmann S."/>
            <person name="Bunk B."/>
            <person name="Jeske O."/>
            <person name="Meyerdierks A."/>
            <person name="Storesund J.E."/>
            <person name="Kallscheuer N."/>
            <person name="Luecker S."/>
            <person name="Lage O.M."/>
            <person name="Pohl T."/>
            <person name="Merkel B.J."/>
            <person name="Hornburger P."/>
            <person name="Mueller R.-W."/>
            <person name="Bruemmer F."/>
            <person name="Labrenz M."/>
            <person name="Spormann A.M."/>
            <person name="Op den Camp H."/>
            <person name="Overmann J."/>
            <person name="Amann R."/>
            <person name="Jetten M.S.M."/>
            <person name="Mascher T."/>
            <person name="Medema M.H."/>
            <person name="Devos D.P."/>
            <person name="Kaster A.-K."/>
            <person name="Ovreas L."/>
            <person name="Rohde M."/>
            <person name="Galperin M.Y."/>
            <person name="Jogler C."/>
        </authorList>
    </citation>
    <scope>NUCLEOTIDE SEQUENCE [LARGE SCALE GENOMIC DNA]</scope>
    <source>
        <strain evidence="10 11">CA12</strain>
    </source>
</reference>
<dbReference type="InterPro" id="IPR036429">
    <property type="entry name" value="SpoA-like_sf"/>
</dbReference>
<evidence type="ECO:0000259" key="9">
    <source>
        <dbReference type="Pfam" id="PF01052"/>
    </source>
</evidence>
<keyword evidence="6" id="KW-0283">Flagellar rotation</keyword>
<dbReference type="GO" id="GO:0071973">
    <property type="term" value="P:bacterial-type flagellum-dependent cell motility"/>
    <property type="evidence" value="ECO:0007669"/>
    <property type="project" value="InterPro"/>
</dbReference>
<dbReference type="GO" id="GO:0006935">
    <property type="term" value="P:chemotaxis"/>
    <property type="evidence" value="ECO:0007669"/>
    <property type="project" value="UniProtKB-KW"/>
</dbReference>
<keyword evidence="10" id="KW-0969">Cilium</keyword>
<dbReference type="SUPFAM" id="SSF101801">
    <property type="entry name" value="Surface presentation of antigens (SPOA)"/>
    <property type="match status" value="1"/>
</dbReference>
<evidence type="ECO:0000313" key="10">
    <source>
        <dbReference type="EMBL" id="QDT17629.1"/>
    </source>
</evidence>
<feature type="domain" description="Flagellar motor switch protein FliN-like C-terminal" evidence="9">
    <location>
        <begin position="185"/>
        <end position="254"/>
    </location>
</feature>
<dbReference type="KEGG" id="acaf:CA12_37580"/>
<keyword evidence="7" id="KW-0472">Membrane</keyword>
<proteinExistence type="inferred from homology"/>
<accession>A0A517PE33</accession>
<dbReference type="InterPro" id="IPR051469">
    <property type="entry name" value="FliN/MopA/SpaO"/>
</dbReference>
<evidence type="ECO:0000313" key="11">
    <source>
        <dbReference type="Proteomes" id="UP000318741"/>
    </source>
</evidence>
<feature type="compositionally biased region" description="Low complexity" evidence="8">
    <location>
        <begin position="95"/>
        <end position="110"/>
    </location>
</feature>
<dbReference type="RefSeq" id="WP_207622041.1">
    <property type="nucleotide sequence ID" value="NZ_CP036265.1"/>
</dbReference>
<dbReference type="InterPro" id="IPR012826">
    <property type="entry name" value="FliN"/>
</dbReference>
<evidence type="ECO:0000256" key="2">
    <source>
        <dbReference type="ARBA" id="ARBA00009226"/>
    </source>
</evidence>
<dbReference type="PANTHER" id="PTHR43484">
    <property type="match status" value="1"/>
</dbReference>
<dbReference type="NCBIfam" id="TIGR02480">
    <property type="entry name" value="fliN"/>
    <property type="match status" value="1"/>
</dbReference>